<dbReference type="EMBL" id="JAHCVK010000001">
    <property type="protein sequence ID" value="MBT0652176.1"/>
    <property type="molecule type" value="Genomic_DNA"/>
</dbReference>
<evidence type="ECO:0000256" key="8">
    <source>
        <dbReference type="ARBA" id="ARBA00037071"/>
    </source>
</evidence>
<dbReference type="SUPFAM" id="SSF54534">
    <property type="entry name" value="FKBP-like"/>
    <property type="match status" value="1"/>
</dbReference>
<evidence type="ECO:0000256" key="1">
    <source>
        <dbReference type="ARBA" id="ARBA00000971"/>
    </source>
</evidence>
<comment type="catalytic activity">
    <reaction evidence="1 9 10">
        <text>[protein]-peptidylproline (omega=180) = [protein]-peptidylproline (omega=0)</text>
        <dbReference type="Rhea" id="RHEA:16237"/>
        <dbReference type="Rhea" id="RHEA-COMP:10747"/>
        <dbReference type="Rhea" id="RHEA-COMP:10748"/>
        <dbReference type="ChEBI" id="CHEBI:83833"/>
        <dbReference type="ChEBI" id="CHEBI:83834"/>
        <dbReference type="EC" id="5.2.1.8"/>
    </reaction>
</comment>
<evidence type="ECO:0000259" key="11">
    <source>
        <dbReference type="PROSITE" id="PS50059"/>
    </source>
</evidence>
<comment type="caution">
    <text evidence="12">The sequence shown here is derived from an EMBL/GenBank/DDBJ whole genome shotgun (WGS) entry which is preliminary data.</text>
</comment>
<evidence type="ECO:0000256" key="10">
    <source>
        <dbReference type="RuleBase" id="RU003915"/>
    </source>
</evidence>
<dbReference type="GO" id="GO:0016853">
    <property type="term" value="F:isomerase activity"/>
    <property type="evidence" value="ECO:0007669"/>
    <property type="project" value="UniProtKB-KW"/>
</dbReference>
<dbReference type="PROSITE" id="PS50059">
    <property type="entry name" value="FKBP_PPIASE"/>
    <property type="match status" value="1"/>
</dbReference>
<comment type="similarity">
    <text evidence="3 10">Belongs to the FKBP-type PPIase family.</text>
</comment>
<keyword evidence="5 9" id="KW-0697">Rotamase</keyword>
<comment type="subcellular location">
    <subcellularLocation>
        <location evidence="2">Cytoplasm</location>
    </subcellularLocation>
</comment>
<organism evidence="12 13">
    <name type="scientific">Geomobilimonas luticola</name>
    <dbReference type="NCBI Taxonomy" id="1114878"/>
    <lineage>
        <taxon>Bacteria</taxon>
        <taxon>Pseudomonadati</taxon>
        <taxon>Thermodesulfobacteriota</taxon>
        <taxon>Desulfuromonadia</taxon>
        <taxon>Geobacterales</taxon>
        <taxon>Geobacteraceae</taxon>
        <taxon>Geomobilimonas</taxon>
    </lineage>
</organism>
<accession>A0ABS5S9Y0</accession>
<keyword evidence="7 9" id="KW-0413">Isomerase</keyword>
<dbReference type="EC" id="5.2.1.8" evidence="10"/>
<evidence type="ECO:0000256" key="6">
    <source>
        <dbReference type="ARBA" id="ARBA00023186"/>
    </source>
</evidence>
<evidence type="ECO:0000256" key="3">
    <source>
        <dbReference type="ARBA" id="ARBA00006577"/>
    </source>
</evidence>
<feature type="domain" description="PPIase FKBP-type" evidence="11">
    <location>
        <begin position="7"/>
        <end position="98"/>
    </location>
</feature>
<comment type="function">
    <text evidence="8">Also involved in hydrogenase metallocenter assembly, probably by participating in the nickel insertion step. This function in hydrogenase biosynthesis requires chaperone activity and the presence of the metal-binding domain, but not PPIase activity.</text>
</comment>
<evidence type="ECO:0000256" key="9">
    <source>
        <dbReference type="PROSITE-ProRule" id="PRU00277"/>
    </source>
</evidence>
<keyword evidence="6" id="KW-0143">Chaperone</keyword>
<evidence type="ECO:0000313" key="13">
    <source>
        <dbReference type="Proteomes" id="UP000756860"/>
    </source>
</evidence>
<protein>
    <recommendedName>
        <fullName evidence="10">Peptidyl-prolyl cis-trans isomerase</fullName>
        <ecNumber evidence="10">5.2.1.8</ecNumber>
    </recommendedName>
</protein>
<sequence length="150" mass="16275">MAQAKKGDRVKVHYTGKLSDGEIFDSSECREGDCDCTSDPLEFTIGAGEVIPGFEDAIVGMTPGDSKTVVIPVDQAYGERVEEMVAEVERSALPPDMTPELGQQLEVEQEGGHVFQVVITNVTDTMVTLDANHPLAGRDLTFDLKLMEIC</sequence>
<proteinExistence type="inferred from homology"/>
<evidence type="ECO:0000256" key="7">
    <source>
        <dbReference type="ARBA" id="ARBA00023235"/>
    </source>
</evidence>
<dbReference type="Gene3D" id="3.10.50.40">
    <property type="match status" value="1"/>
</dbReference>
<dbReference type="InterPro" id="IPR046357">
    <property type="entry name" value="PPIase_dom_sf"/>
</dbReference>
<dbReference type="RefSeq" id="WP_214174132.1">
    <property type="nucleotide sequence ID" value="NZ_JAHCVK010000001.1"/>
</dbReference>
<name>A0ABS5S9Y0_9BACT</name>
<dbReference type="Pfam" id="PF00254">
    <property type="entry name" value="FKBP_C"/>
    <property type="match status" value="1"/>
</dbReference>
<keyword evidence="13" id="KW-1185">Reference proteome</keyword>
<dbReference type="PANTHER" id="PTHR47861">
    <property type="entry name" value="FKBP-TYPE PEPTIDYL-PROLYL CIS-TRANS ISOMERASE SLYD"/>
    <property type="match status" value="1"/>
</dbReference>
<evidence type="ECO:0000313" key="12">
    <source>
        <dbReference type="EMBL" id="MBT0652176.1"/>
    </source>
</evidence>
<keyword evidence="4" id="KW-0963">Cytoplasm</keyword>
<dbReference type="Proteomes" id="UP000756860">
    <property type="component" value="Unassembled WGS sequence"/>
</dbReference>
<evidence type="ECO:0000256" key="4">
    <source>
        <dbReference type="ARBA" id="ARBA00022490"/>
    </source>
</evidence>
<gene>
    <name evidence="12" type="ORF">KI810_03850</name>
</gene>
<evidence type="ECO:0000256" key="5">
    <source>
        <dbReference type="ARBA" id="ARBA00023110"/>
    </source>
</evidence>
<dbReference type="InterPro" id="IPR001179">
    <property type="entry name" value="PPIase_FKBP_dom"/>
</dbReference>
<dbReference type="PANTHER" id="PTHR47861:SF3">
    <property type="entry name" value="FKBP-TYPE PEPTIDYL-PROLYL CIS-TRANS ISOMERASE SLYD"/>
    <property type="match status" value="1"/>
</dbReference>
<reference evidence="12 13" key="1">
    <citation type="submission" date="2021-05" db="EMBL/GenBank/DDBJ databases">
        <title>The draft genome of Geobacter luticola JCM 17780.</title>
        <authorList>
            <person name="Xu Z."/>
            <person name="Masuda Y."/>
            <person name="Itoh H."/>
            <person name="Senoo K."/>
        </authorList>
    </citation>
    <scope>NUCLEOTIDE SEQUENCE [LARGE SCALE GENOMIC DNA]</scope>
    <source>
        <strain evidence="12 13">JCM 17780</strain>
    </source>
</reference>
<evidence type="ECO:0000256" key="2">
    <source>
        <dbReference type="ARBA" id="ARBA00004496"/>
    </source>
</evidence>